<dbReference type="Pfam" id="PF20091">
    <property type="entry name" value="Abhydrolase_10"/>
    <property type="match status" value="1"/>
</dbReference>
<keyword evidence="4" id="KW-1185">Reference proteome</keyword>
<dbReference type="Proteomes" id="UP001143304">
    <property type="component" value="Unassembled WGS sequence"/>
</dbReference>
<evidence type="ECO:0000313" key="4">
    <source>
        <dbReference type="Proteomes" id="UP001143304"/>
    </source>
</evidence>
<feature type="chain" id="PRO_5045053187" description="Alpha/beta hydrolase domain-containing protein" evidence="1">
    <location>
        <begin position="19"/>
        <end position="481"/>
    </location>
</feature>
<dbReference type="RefSeq" id="WP_279248438.1">
    <property type="nucleotide sequence ID" value="NZ_SHNO01000001.1"/>
</dbReference>
<accession>A0ABT3T5D3</accession>
<feature type="signal peptide" evidence="1">
    <location>
        <begin position="1"/>
        <end position="18"/>
    </location>
</feature>
<dbReference type="InterPro" id="IPR045394">
    <property type="entry name" value="Abhydrolase_dom"/>
</dbReference>
<gene>
    <name evidence="3" type="ORF">EYC82_04955</name>
</gene>
<sequence length="481" mass="52045">MKFAALFNYFGLFFALVAALTGCSNSDNDNDNSSNNTVSLPEFSSPTAGNALLPGPFFDDRGYEKAEYFVSGIAESYTNVNELTSSGEWQVQAAEVADYKTRVVVFRPSNPANYNGVVIVEWLNVSAGSDLANDWMLAHTELTRSGYAWIGVSAQARGVETLKETSPERYSTMNHPGDSFSYSMFSQIGNLIRSNSDEGLLGSLGFDALIAAGESQSAFRLLTYANALSKQDEMYDGYFIHSRYYSSAPLSQSPQADISAPEIVLIRGDLQRPVMMLQTESDVVALSSYLNRQEDSDYFRLWETAGTAHADHYITVANRSDNGDDPNIAAVFEAPLFCDKPINTGPQHFLVKAAIASLAAWVVEGTLPTIADRLVVDEAIPALSRDDLGIALGGIRTSFVDAPLATLSGEGNSSESFGFCNRLFGTTKLFDANTIATLYADNDAYLNAVTASTNDAVANGFLLAEDASLIIEYAAQLDIFD</sequence>
<organism evidence="3 4">
    <name type="scientific">Candidatus Marimicrobium litorale</name>
    <dbReference type="NCBI Taxonomy" id="2518991"/>
    <lineage>
        <taxon>Bacteria</taxon>
        <taxon>Pseudomonadati</taxon>
        <taxon>Pseudomonadota</taxon>
        <taxon>Gammaproteobacteria</taxon>
        <taxon>Cellvibrionales</taxon>
        <taxon>Halieaceae</taxon>
        <taxon>Marimicrobium</taxon>
    </lineage>
</organism>
<reference evidence="3" key="1">
    <citation type="submission" date="2019-02" db="EMBL/GenBank/DDBJ databases">
        <authorList>
            <person name="Li S.-H."/>
        </authorList>
    </citation>
    <scope>NUCLEOTIDE SEQUENCE</scope>
    <source>
        <strain evidence="3">IMCC11814</strain>
    </source>
</reference>
<evidence type="ECO:0000256" key="1">
    <source>
        <dbReference type="SAM" id="SignalP"/>
    </source>
</evidence>
<dbReference type="EMBL" id="SHNO01000001">
    <property type="protein sequence ID" value="MCX2976697.1"/>
    <property type="molecule type" value="Genomic_DNA"/>
</dbReference>
<name>A0ABT3T5D3_9GAMM</name>
<protein>
    <recommendedName>
        <fullName evidence="2">Alpha/beta hydrolase domain-containing protein</fullName>
    </recommendedName>
</protein>
<dbReference type="PROSITE" id="PS51257">
    <property type="entry name" value="PROKAR_LIPOPROTEIN"/>
    <property type="match status" value="1"/>
</dbReference>
<feature type="domain" description="Alpha/beta hydrolase" evidence="2">
    <location>
        <begin position="58"/>
        <end position="471"/>
    </location>
</feature>
<proteinExistence type="predicted"/>
<evidence type="ECO:0000259" key="2">
    <source>
        <dbReference type="Pfam" id="PF20091"/>
    </source>
</evidence>
<comment type="caution">
    <text evidence="3">The sequence shown here is derived from an EMBL/GenBank/DDBJ whole genome shotgun (WGS) entry which is preliminary data.</text>
</comment>
<keyword evidence="1" id="KW-0732">Signal</keyword>
<evidence type="ECO:0000313" key="3">
    <source>
        <dbReference type="EMBL" id="MCX2976697.1"/>
    </source>
</evidence>